<keyword evidence="3" id="KW-1185">Reference proteome</keyword>
<dbReference type="GO" id="GO:0006511">
    <property type="term" value="P:ubiquitin-dependent protein catabolic process"/>
    <property type="evidence" value="ECO:0007669"/>
    <property type="project" value="InterPro"/>
</dbReference>
<dbReference type="Pfam" id="PF00888">
    <property type="entry name" value="Cullin"/>
    <property type="match status" value="1"/>
</dbReference>
<dbReference type="GO" id="GO:0031625">
    <property type="term" value="F:ubiquitin protein ligase binding"/>
    <property type="evidence" value="ECO:0007669"/>
    <property type="project" value="InterPro"/>
</dbReference>
<name>A0A8T2BEE9_9BRAS</name>
<accession>A0A8T2BEE9</accession>
<proteinExistence type="predicted"/>
<dbReference type="AlphaFoldDB" id="A0A8T2BEE9"/>
<organism evidence="2 3">
    <name type="scientific">Arabidopsis thaliana x Arabidopsis arenosa</name>
    <dbReference type="NCBI Taxonomy" id="1240361"/>
    <lineage>
        <taxon>Eukaryota</taxon>
        <taxon>Viridiplantae</taxon>
        <taxon>Streptophyta</taxon>
        <taxon>Embryophyta</taxon>
        <taxon>Tracheophyta</taxon>
        <taxon>Spermatophyta</taxon>
        <taxon>Magnoliopsida</taxon>
        <taxon>eudicotyledons</taxon>
        <taxon>Gunneridae</taxon>
        <taxon>Pentapetalae</taxon>
        <taxon>rosids</taxon>
        <taxon>malvids</taxon>
        <taxon>Brassicales</taxon>
        <taxon>Brassicaceae</taxon>
        <taxon>Camelineae</taxon>
        <taxon>Arabidopsis</taxon>
    </lineage>
</organism>
<gene>
    <name evidence="2" type="ORF">ISN45_Aa02g005930</name>
</gene>
<dbReference type="Proteomes" id="UP000694240">
    <property type="component" value="Chromosome 7"/>
</dbReference>
<evidence type="ECO:0000313" key="3">
    <source>
        <dbReference type="Proteomes" id="UP000694240"/>
    </source>
</evidence>
<sequence length="80" mass="9349">MLKDDKKNDLSRMYGLYHPIPQGLEPLANLFKQHILEEGVSLIKQTDTSINQVVNELQEKYIVYVIECFQNNTIFHKALE</sequence>
<protein>
    <submittedName>
        <fullName evidence="2">Cullin N-terminal</fullName>
    </submittedName>
</protein>
<comment type="caution">
    <text evidence="2">The sequence shown here is derived from an EMBL/GenBank/DDBJ whole genome shotgun (WGS) entry which is preliminary data.</text>
</comment>
<dbReference type="InterPro" id="IPR045093">
    <property type="entry name" value="Cullin"/>
</dbReference>
<evidence type="ECO:0000259" key="1">
    <source>
        <dbReference type="Pfam" id="PF00888"/>
    </source>
</evidence>
<dbReference type="PANTHER" id="PTHR11932">
    <property type="entry name" value="CULLIN"/>
    <property type="match status" value="1"/>
</dbReference>
<evidence type="ECO:0000313" key="2">
    <source>
        <dbReference type="EMBL" id="KAG7585225.1"/>
    </source>
</evidence>
<feature type="domain" description="Cullin N-terminal" evidence="1">
    <location>
        <begin position="1"/>
        <end position="79"/>
    </location>
</feature>
<dbReference type="InterPro" id="IPR001373">
    <property type="entry name" value="Cullin_N"/>
</dbReference>
<reference evidence="2 3" key="1">
    <citation type="submission" date="2020-12" db="EMBL/GenBank/DDBJ databases">
        <title>Concerted genomic and epigenomic changes stabilize Arabidopsis allopolyploids.</title>
        <authorList>
            <person name="Chen Z."/>
        </authorList>
    </citation>
    <scope>NUCLEOTIDE SEQUENCE [LARGE SCALE GENOMIC DNA]</scope>
    <source>
        <strain evidence="2">Allo738</strain>
        <tissue evidence="2">Leaf</tissue>
    </source>
</reference>
<dbReference type="EMBL" id="JAEFBK010000007">
    <property type="protein sequence ID" value="KAG7585225.1"/>
    <property type="molecule type" value="Genomic_DNA"/>
</dbReference>